<proteinExistence type="predicted"/>
<dbReference type="KEGG" id="cted:CTEST_05375"/>
<dbReference type="AlphaFoldDB" id="A0A0G3H533"/>
<dbReference type="STRING" id="136857.CTEST_05375"/>
<dbReference type="RefSeq" id="WP_047252867.1">
    <property type="nucleotide sequence ID" value="NZ_CP011545.1"/>
</dbReference>
<evidence type="ECO:0000313" key="2">
    <source>
        <dbReference type="EMBL" id="AKK08521.1"/>
    </source>
</evidence>
<gene>
    <name evidence="2" type="ORF">CTEST_05375</name>
</gene>
<name>A0A0G3H533_9CORY</name>
<accession>A0A0G3H533</accession>
<sequence>MEIVAWVLVVIAAVAMLLALWRFLTLRSQGTSVIIRRLPASGTHGWRHGRVRYNGEELHYYKLRSLSPGADLVLNRQQLEFLDSRPLTDREASFMDPSLKVTTISNDGQLYEIVVDSRGLMALTAWMESAPNIRQERTDFNKLRNRITRHQNGR</sequence>
<keyword evidence="1" id="KW-0812">Transmembrane</keyword>
<keyword evidence="1" id="KW-0472">Membrane</keyword>
<reference evidence="2 3" key="1">
    <citation type="journal article" date="2015" name="Genome Announc.">
        <title>Complete Genome Sequence of the Type Strain Corynebacterium testudinoris DSM 44614, Recovered from Necrotic Lesions in the Mouth of a Tortoise.</title>
        <authorList>
            <person name="Ruckert C."/>
            <person name="Kriete M."/>
            <person name="Jaenicke S."/>
            <person name="Winkler A."/>
            <person name="Tauch A."/>
        </authorList>
    </citation>
    <scope>NUCLEOTIDE SEQUENCE [LARGE SCALE GENOMIC DNA]</scope>
    <source>
        <strain evidence="2 3">DSM 44614</strain>
    </source>
</reference>
<dbReference type="Pfam" id="PF10739">
    <property type="entry name" value="DUF2550"/>
    <property type="match status" value="1"/>
</dbReference>
<dbReference type="InterPro" id="IPR019675">
    <property type="entry name" value="DUF2550"/>
</dbReference>
<organism evidence="2 3">
    <name type="scientific">Corynebacterium testudinoris</name>
    <dbReference type="NCBI Taxonomy" id="136857"/>
    <lineage>
        <taxon>Bacteria</taxon>
        <taxon>Bacillati</taxon>
        <taxon>Actinomycetota</taxon>
        <taxon>Actinomycetes</taxon>
        <taxon>Mycobacteriales</taxon>
        <taxon>Corynebacteriaceae</taxon>
        <taxon>Corynebacterium</taxon>
    </lineage>
</organism>
<dbReference type="PATRIC" id="fig|136857.5.peg.1068"/>
<reference evidence="3" key="2">
    <citation type="submission" date="2015-05" db="EMBL/GenBank/DDBJ databases">
        <title>Complete genome sequence of Corynebacterium testudinoris DSM 44614, recovered from necrotic lesions in the mouth of a tortoise.</title>
        <authorList>
            <person name="Ruckert C."/>
            <person name="Albersmeier A."/>
            <person name="Winkler A."/>
            <person name="Tauch A."/>
        </authorList>
    </citation>
    <scope>NUCLEOTIDE SEQUENCE [LARGE SCALE GENOMIC DNA]</scope>
    <source>
        <strain evidence="3">DSM 44614</strain>
    </source>
</reference>
<protein>
    <submittedName>
        <fullName evidence="2">Putative DUF2550 family protein</fullName>
    </submittedName>
</protein>
<keyword evidence="1" id="KW-1133">Transmembrane helix</keyword>
<dbReference type="Proteomes" id="UP000035540">
    <property type="component" value="Chromosome"/>
</dbReference>
<dbReference type="EMBL" id="CP011545">
    <property type="protein sequence ID" value="AKK08521.1"/>
    <property type="molecule type" value="Genomic_DNA"/>
</dbReference>
<keyword evidence="3" id="KW-1185">Reference proteome</keyword>
<feature type="transmembrane region" description="Helical" evidence="1">
    <location>
        <begin position="6"/>
        <end position="24"/>
    </location>
</feature>
<evidence type="ECO:0000313" key="3">
    <source>
        <dbReference type="Proteomes" id="UP000035540"/>
    </source>
</evidence>
<evidence type="ECO:0000256" key="1">
    <source>
        <dbReference type="SAM" id="Phobius"/>
    </source>
</evidence>
<dbReference type="OrthoDB" id="4793422at2"/>